<accession>A0A6N2U1F0</accession>
<dbReference type="AlphaFoldDB" id="A0A6N2U1F0"/>
<dbReference type="InterPro" id="IPR004007">
    <property type="entry name" value="DhaL_dom"/>
</dbReference>
<dbReference type="EMBL" id="CACRSM010000003">
    <property type="protein sequence ID" value="VYT11870.1"/>
    <property type="molecule type" value="Genomic_DNA"/>
</dbReference>
<sequence length="535" mass="56630">MALDSGVLARSFQIAADEMTKLAPFIDDLDGVGGGDCDTGTNARVTFQTLAHGCAQLSDSDPLSVGLDCAIQSGIRGALGHCGVLLVSIFSSWHSALDDASISPVVLRRMLLATPSALKATHAQGSATDAMLREACSELEGLGDTLPEVPQELSAFCAAAQFGLVEATGSSSAAIDAGAAVVALMFSALDAACRDDLGMLESLAAMLAELAGHGSARVRPHAPTPDRAFTVDVILQGTLDDVDAQRRQLDALGARYSWAGHADLFGLGEWRFHIDTAAPLSVHPKRGRTLRFHVADARPDETIGIDTLADGVTHRGIRLLERQPIRRVERAAVVVCTRVAGMVEDLALSGAQVFLDPQLEDLEALVLPARCASTRVELIVPSDRECLALAQRISASYVRMGEEELDISVASSMNELEALAISRTCAPLFVPQPGGCAVAAQLRALIKENAHSALLAQHTTEIDTEWQVEDVSRALQDLASYAPMRWVLLAGNEDAATLIAVLRQLLDSLTPESTSVDLEVIDASPQTRSLLQALA</sequence>
<dbReference type="PROSITE" id="PS51480">
    <property type="entry name" value="DHAL"/>
    <property type="match status" value="1"/>
</dbReference>
<dbReference type="InterPro" id="IPR036117">
    <property type="entry name" value="DhaL_dom_sf"/>
</dbReference>
<evidence type="ECO:0000259" key="1">
    <source>
        <dbReference type="PROSITE" id="PS51480"/>
    </source>
</evidence>
<organism evidence="2">
    <name type="scientific">Schaalia odontolytica</name>
    <dbReference type="NCBI Taxonomy" id="1660"/>
    <lineage>
        <taxon>Bacteria</taxon>
        <taxon>Bacillati</taxon>
        <taxon>Actinomycetota</taxon>
        <taxon>Actinomycetes</taxon>
        <taxon>Actinomycetales</taxon>
        <taxon>Actinomycetaceae</taxon>
        <taxon>Schaalia</taxon>
    </lineage>
</organism>
<dbReference type="GO" id="GO:0006071">
    <property type="term" value="P:glycerol metabolic process"/>
    <property type="evidence" value="ECO:0007669"/>
    <property type="project" value="InterPro"/>
</dbReference>
<dbReference type="GO" id="GO:0004371">
    <property type="term" value="F:glycerone kinase activity"/>
    <property type="evidence" value="ECO:0007669"/>
    <property type="project" value="InterPro"/>
</dbReference>
<proteinExistence type="predicted"/>
<reference evidence="2" key="1">
    <citation type="submission" date="2019-11" db="EMBL/GenBank/DDBJ databases">
        <authorList>
            <person name="Feng L."/>
        </authorList>
    </citation>
    <scope>NUCLEOTIDE SEQUENCE</scope>
    <source>
        <strain evidence="2">AodontolyticusLFYP35</strain>
    </source>
</reference>
<evidence type="ECO:0000313" key="2">
    <source>
        <dbReference type="EMBL" id="VYT11870.1"/>
    </source>
</evidence>
<feature type="domain" description="DhaL" evidence="1">
    <location>
        <begin position="6"/>
        <end position="191"/>
    </location>
</feature>
<name>A0A6N2U1F0_9ACTO</name>
<protein>
    <recommendedName>
        <fullName evidence="1">DhaL domain-containing protein</fullName>
    </recommendedName>
</protein>
<dbReference type="SUPFAM" id="SSF101473">
    <property type="entry name" value="DhaL-like"/>
    <property type="match status" value="1"/>
</dbReference>
<dbReference type="Gene3D" id="1.25.40.340">
    <property type="match status" value="1"/>
</dbReference>
<gene>
    <name evidence="2" type="ORF">AOLFYP35_01610</name>
</gene>